<proteinExistence type="predicted"/>
<organism evidence="2 3">
    <name type="scientific">Candidatus Wallbacteria bacterium HGW-Wallbacteria-1</name>
    <dbReference type="NCBI Taxonomy" id="2013854"/>
    <lineage>
        <taxon>Bacteria</taxon>
        <taxon>Candidatus Walliibacteriota</taxon>
    </lineage>
</organism>
<feature type="transmembrane region" description="Helical" evidence="1">
    <location>
        <begin position="936"/>
        <end position="955"/>
    </location>
</feature>
<accession>A0A2N1PQ93</accession>
<evidence type="ECO:0000256" key="1">
    <source>
        <dbReference type="SAM" id="Phobius"/>
    </source>
</evidence>
<feature type="transmembrane region" description="Helical" evidence="1">
    <location>
        <begin position="486"/>
        <end position="512"/>
    </location>
</feature>
<evidence type="ECO:0000313" key="3">
    <source>
        <dbReference type="Proteomes" id="UP000233256"/>
    </source>
</evidence>
<feature type="transmembrane region" description="Helical" evidence="1">
    <location>
        <begin position="544"/>
        <end position="565"/>
    </location>
</feature>
<feature type="transmembrane region" description="Helical" evidence="1">
    <location>
        <begin position="518"/>
        <end position="537"/>
    </location>
</feature>
<dbReference type="Pfam" id="PF09586">
    <property type="entry name" value="YfhO"/>
    <property type="match status" value="1"/>
</dbReference>
<dbReference type="AlphaFoldDB" id="A0A2N1PQ93"/>
<protein>
    <recommendedName>
        <fullName evidence="4">Membrane protein 6-pyruvoyl-tetrahydropterin synthase-related domain-containing protein</fullName>
    </recommendedName>
</protein>
<dbReference type="InterPro" id="IPR018580">
    <property type="entry name" value="Uncharacterised_YfhO"/>
</dbReference>
<comment type="caution">
    <text evidence="2">The sequence shown here is derived from an EMBL/GenBank/DDBJ whole genome shotgun (WGS) entry which is preliminary data.</text>
</comment>
<feature type="transmembrane region" description="Helical" evidence="1">
    <location>
        <begin position="304"/>
        <end position="327"/>
    </location>
</feature>
<feature type="transmembrane region" description="Helical" evidence="1">
    <location>
        <begin position="407"/>
        <end position="428"/>
    </location>
</feature>
<sequence length="962" mass="105657">MVSGYFHDHGFQMAGETVIPRSSEESWRSTILRHGPLLLAGIIAIIALSREWACSSLLPPNDFPGEVSFFQSISEMLLRWKTIPLWNPFWFNGCSNLFTLSQWGAYPFVLPLTALLGPLTGLKWAVVIFHVLSLITMYCFLYSFFKSRAGAFFGAISYSLFPLQICSGMATGHVVVSLFFALIPLDFLVLTSYLASSSAMKCSVLALLSAMTISFDNEKGLIVGIAMALYTILWAFAGPVESPESSELPESSVSPVSPVSSVSQVSSESQESQESQESAGFSAWALSVSAAPVRVLLKAAVPALLGACLCGFFIIPLLFEMGNFALFPADRVATDRLVFSAPGLGTFLDRFGSLVEFGGVENIDVLGRFSGFHYAGIVLLCVMVAGIYVTLRDLRKDFTDIFRRRSVWITVTLFLFFLISVSLAHGPSSVWSRNIPLFGMMRVLLLKLYAGSMVYGLLFTVGLLALMALPLVTLVQGFRIRGWKGLVVTSSIWIILLFFPLLKLVDILIPLFRNIRSPMWFFNILGGFTICSVAAALPSAIRSIKVRVAVTAFLLLLVAADISPYRRVMTIGVPAHKVSALESLHHTLARDSAIRMANGNVWTMAADDGAVSTEGTVIGRSDAGKLQPWDWRYMALASYSPLDDMGVNFSKTGTSWYWLNWMAPVSTHEMNFQMILPTLYKGVLTPAESSGLAMLMRLSNCPYIIDEVGVGPDLAQDSNFRRIFSMVTGSGENSDPSGNGIAVSDEKPLYSVYAVSGRSAQARLFRGTALYIGQKPGELEAVSVLTPLSIGVVRSLQKKLDDHRIDYLRKFTMVVADSDSFRNADPGFTAALRQELGGRFQVLPQEEPWTIEKPDYLPVANVLSYTRNEPGEIEAVVESERGCLLTVSESWEPGWQVSVNGDPRGTLQVNIAFLGAHIPAGRQKVVFSYRPKMRHYTGAALTVLALMTLFILPLLRIDAFWK</sequence>
<keyword evidence="1" id="KW-0812">Transmembrane</keyword>
<evidence type="ECO:0000313" key="2">
    <source>
        <dbReference type="EMBL" id="PKK90510.1"/>
    </source>
</evidence>
<evidence type="ECO:0008006" key="4">
    <source>
        <dbReference type="Google" id="ProtNLM"/>
    </source>
</evidence>
<feature type="transmembrane region" description="Helical" evidence="1">
    <location>
        <begin position="157"/>
        <end position="181"/>
    </location>
</feature>
<name>A0A2N1PQ93_9BACT</name>
<feature type="transmembrane region" description="Helical" evidence="1">
    <location>
        <begin position="31"/>
        <end position="49"/>
    </location>
</feature>
<gene>
    <name evidence="2" type="ORF">CVV64_09095</name>
</gene>
<feature type="transmembrane region" description="Helical" evidence="1">
    <location>
        <begin position="187"/>
        <end position="208"/>
    </location>
</feature>
<dbReference type="EMBL" id="PGXC01000005">
    <property type="protein sequence ID" value="PKK90510.1"/>
    <property type="molecule type" value="Genomic_DNA"/>
</dbReference>
<feature type="transmembrane region" description="Helical" evidence="1">
    <location>
        <begin position="124"/>
        <end position="145"/>
    </location>
</feature>
<reference evidence="2 3" key="1">
    <citation type="journal article" date="2017" name="ISME J.">
        <title>Potential for microbial H2 and metal transformations associated with novel bacteria and archaea in deep terrestrial subsurface sediments.</title>
        <authorList>
            <person name="Hernsdorf A.W."/>
            <person name="Amano Y."/>
            <person name="Miyakawa K."/>
            <person name="Ise K."/>
            <person name="Suzuki Y."/>
            <person name="Anantharaman K."/>
            <person name="Probst A."/>
            <person name="Burstein D."/>
            <person name="Thomas B.C."/>
            <person name="Banfield J.F."/>
        </authorList>
    </citation>
    <scope>NUCLEOTIDE SEQUENCE [LARGE SCALE GENOMIC DNA]</scope>
    <source>
        <strain evidence="2">HGW-Wallbacteria-1</strain>
    </source>
</reference>
<keyword evidence="1" id="KW-1133">Transmembrane helix</keyword>
<feature type="transmembrane region" description="Helical" evidence="1">
    <location>
        <begin position="220"/>
        <end position="237"/>
    </location>
</feature>
<keyword evidence="1" id="KW-0472">Membrane</keyword>
<feature type="transmembrane region" description="Helical" evidence="1">
    <location>
        <begin position="372"/>
        <end position="391"/>
    </location>
</feature>
<dbReference type="Proteomes" id="UP000233256">
    <property type="component" value="Unassembled WGS sequence"/>
</dbReference>
<feature type="transmembrane region" description="Helical" evidence="1">
    <location>
        <begin position="448"/>
        <end position="474"/>
    </location>
</feature>